<evidence type="ECO:0000313" key="3">
    <source>
        <dbReference type="Proteomes" id="UP001589532"/>
    </source>
</evidence>
<dbReference type="Gene3D" id="3.40.50.300">
    <property type="entry name" value="P-loop containing nucleotide triphosphate hydrolases"/>
    <property type="match status" value="1"/>
</dbReference>
<dbReference type="Gene3D" id="1.25.40.10">
    <property type="entry name" value="Tetratricopeptide repeat domain"/>
    <property type="match status" value="1"/>
</dbReference>
<reference evidence="2 3" key="1">
    <citation type="submission" date="2024-09" db="EMBL/GenBank/DDBJ databases">
        <authorList>
            <person name="Sun Q."/>
            <person name="Mori K."/>
        </authorList>
    </citation>
    <scope>NUCLEOTIDE SEQUENCE [LARGE SCALE GENOMIC DNA]</scope>
    <source>
        <strain evidence="2 3">JCM 3143</strain>
    </source>
</reference>
<keyword evidence="3" id="KW-1185">Reference proteome</keyword>
<dbReference type="SUPFAM" id="SSF52540">
    <property type="entry name" value="P-loop containing nucleoside triphosphate hydrolases"/>
    <property type="match status" value="1"/>
</dbReference>
<evidence type="ECO:0000313" key="2">
    <source>
        <dbReference type="EMBL" id="MFB9630909.1"/>
    </source>
</evidence>
<dbReference type="PANTHER" id="PTHR47691:SF3">
    <property type="entry name" value="HTH-TYPE TRANSCRIPTIONAL REGULATOR RV0890C-RELATED"/>
    <property type="match status" value="1"/>
</dbReference>
<protein>
    <submittedName>
        <fullName evidence="2">AAA family ATPase</fullName>
    </submittedName>
</protein>
<evidence type="ECO:0000259" key="1">
    <source>
        <dbReference type="Pfam" id="PF13401"/>
    </source>
</evidence>
<name>A0ABV5SIV5_9ACTN</name>
<feature type="domain" description="ORC1/DEAH AAA+ ATPase" evidence="1">
    <location>
        <begin position="8"/>
        <end position="106"/>
    </location>
</feature>
<dbReference type="PRINTS" id="PR00364">
    <property type="entry name" value="DISEASERSIST"/>
</dbReference>
<organism evidence="2 3">
    <name type="scientific">Nonomuraea helvata</name>
    <dbReference type="NCBI Taxonomy" id="37484"/>
    <lineage>
        <taxon>Bacteria</taxon>
        <taxon>Bacillati</taxon>
        <taxon>Actinomycetota</taxon>
        <taxon>Actinomycetes</taxon>
        <taxon>Streptosporangiales</taxon>
        <taxon>Streptosporangiaceae</taxon>
        <taxon>Nonomuraea</taxon>
    </lineage>
</organism>
<dbReference type="InterPro" id="IPR027417">
    <property type="entry name" value="P-loop_NTPase"/>
</dbReference>
<dbReference type="InterPro" id="IPR011990">
    <property type="entry name" value="TPR-like_helical_dom_sf"/>
</dbReference>
<dbReference type="RefSeq" id="WP_344984545.1">
    <property type="nucleotide sequence ID" value="NZ_BAAAXV010000001.1"/>
</dbReference>
<dbReference type="PANTHER" id="PTHR47691">
    <property type="entry name" value="REGULATOR-RELATED"/>
    <property type="match status" value="1"/>
</dbReference>
<dbReference type="Pfam" id="PF13401">
    <property type="entry name" value="AAA_22"/>
    <property type="match status" value="1"/>
</dbReference>
<accession>A0ABV5SIV5</accession>
<dbReference type="EMBL" id="JBHMBW010000103">
    <property type="protein sequence ID" value="MFB9630909.1"/>
    <property type="molecule type" value="Genomic_DNA"/>
</dbReference>
<comment type="caution">
    <text evidence="2">The sequence shown here is derived from an EMBL/GenBank/DDBJ whole genome shotgun (WGS) entry which is preliminary data.</text>
</comment>
<dbReference type="SUPFAM" id="SSF48452">
    <property type="entry name" value="TPR-like"/>
    <property type="match status" value="1"/>
</dbReference>
<sequence>MRKALSKTRLLTLTGVGGVGKTRLALRTAELLREVYQDGVEVVELATLETGDLLEPAVATALGLRDGRPDLMAVLQDYLAGRRMLLVLDNCEHLSTVCAPFVERLLRTAPRLQILATSRQSLGAYGEQVLRVAPMPIPNPGATLREVARQDSVRLFVERAAGVLPGFTLHSGNVACASRLVQRLEGIPLAIELAAVRLRTLPLEELMRELDERFDVLAAKAPAALPRHQTLRATIDWSFRLCSTGERRLWGRLGMFPAGADLETAEAVCSGEGIDRLDVLDHLAGLVGKCVLVKDGPCYRLPESLRAYGCEQVSPAELRQLRRRYVDHYRNLVERHRVDEMVPEQVDRYLLLQRELPNIRVALEACVSEPALAPVGAGAAAAMWCFWLLAGSLTEGRYWLERALEHVPDEHPVRAAALWTDSMLAIRQCDLLAGLPKLHGSMAMARESGDQKLLAHAIRTAAVAAFLAHDAPRGLALLRESLDLHQSIDDLDGVMFAMYVGATYGSSEDPRQAAEYGRQLLALCERQNALVFRAYAQLALGVAHWNLENTAQAEALVTTATEFTGGINDRWCLTQCLEVLAWIAGAREEHDRAAELLGAAHAMWQTVGASPEWMNYHMKSHERCTRQARCALGGPGFAAAFRQGARLSPERAVAYALGGAARTRTGRPDV</sequence>
<gene>
    <name evidence="2" type="ORF">ACFFSA_48240</name>
</gene>
<proteinExistence type="predicted"/>
<dbReference type="Proteomes" id="UP001589532">
    <property type="component" value="Unassembled WGS sequence"/>
</dbReference>
<dbReference type="InterPro" id="IPR049945">
    <property type="entry name" value="AAA_22"/>
</dbReference>